<gene>
    <name evidence="2" type="ORF">GCWU000182_001470</name>
</gene>
<name>W1Q5W8_ABIDE</name>
<dbReference type="SUPFAM" id="SSF159006">
    <property type="entry name" value="YopX-like"/>
    <property type="match status" value="1"/>
</dbReference>
<accession>W1Q5W8</accession>
<dbReference type="Proteomes" id="UP000019050">
    <property type="component" value="Unassembled WGS sequence"/>
</dbReference>
<sequence>MIPKFRAWYKGKMYKSRVIVYNGQVFLNMADFNSCMVRDGIELMQSTGLKDCDGQELFDGDIIEFDDTICYEDESYGETNEVTGGECDIKNLAVVKIKEGLEMILEDYKYGGDLSEDSASELLACIYAEYIDLNEFLSNPTNFKIVGNVYQNKDLLEVKE</sequence>
<organism evidence="2 3">
    <name type="scientific">Abiotrophia defectiva ATCC 49176</name>
    <dbReference type="NCBI Taxonomy" id="592010"/>
    <lineage>
        <taxon>Bacteria</taxon>
        <taxon>Bacillati</taxon>
        <taxon>Bacillota</taxon>
        <taxon>Bacilli</taxon>
        <taxon>Lactobacillales</taxon>
        <taxon>Aerococcaceae</taxon>
        <taxon>Abiotrophia</taxon>
    </lineage>
</organism>
<dbReference type="InterPro" id="IPR019096">
    <property type="entry name" value="YopX_protein"/>
</dbReference>
<dbReference type="STRING" id="592010.GCWU000182_001470"/>
<dbReference type="Pfam" id="PF09643">
    <property type="entry name" value="YopX"/>
    <property type="match status" value="1"/>
</dbReference>
<reference evidence="2" key="1">
    <citation type="submission" date="2013-06" db="EMBL/GenBank/DDBJ databases">
        <authorList>
            <person name="Weinstock G."/>
            <person name="Sodergren E."/>
            <person name="Clifton S."/>
            <person name="Fulton L."/>
            <person name="Fulton B."/>
            <person name="Courtney L."/>
            <person name="Fronick C."/>
            <person name="Harrison M."/>
            <person name="Strong C."/>
            <person name="Farmer C."/>
            <person name="Delahaunty K."/>
            <person name="Markovic C."/>
            <person name="Hall O."/>
            <person name="Minx P."/>
            <person name="Tomlinson C."/>
            <person name="Mitreva M."/>
            <person name="Nelson J."/>
            <person name="Hou S."/>
            <person name="Wollam A."/>
            <person name="Pepin K.H."/>
            <person name="Johnson M."/>
            <person name="Bhonagiri V."/>
            <person name="Nash W.E."/>
            <person name="Warren W."/>
            <person name="Chinwalla A."/>
            <person name="Mardis E.R."/>
            <person name="Wilson R.K."/>
        </authorList>
    </citation>
    <scope>NUCLEOTIDE SEQUENCE [LARGE SCALE GENOMIC DNA]</scope>
    <source>
        <strain evidence="2">ATCC 49176</strain>
    </source>
</reference>
<protein>
    <recommendedName>
        <fullName evidence="1">YopX protein domain-containing protein</fullName>
    </recommendedName>
</protein>
<dbReference type="RefSeq" id="WP_023392112.1">
    <property type="nucleotide sequence ID" value="NZ_KI535340.1"/>
</dbReference>
<dbReference type="OrthoDB" id="1809393at2"/>
<keyword evidence="3" id="KW-1185">Reference proteome</keyword>
<evidence type="ECO:0000313" key="3">
    <source>
        <dbReference type="Proteomes" id="UP000019050"/>
    </source>
</evidence>
<dbReference type="Gene3D" id="2.30.30.290">
    <property type="entry name" value="YopX-like domains"/>
    <property type="match status" value="1"/>
</dbReference>
<dbReference type="AlphaFoldDB" id="W1Q5W8"/>
<dbReference type="HOGENOM" id="CLU_107462_3_1_9"/>
<dbReference type="InterPro" id="IPR023385">
    <property type="entry name" value="YopX-like_C"/>
</dbReference>
<evidence type="ECO:0000313" key="2">
    <source>
        <dbReference type="EMBL" id="ESK65309.1"/>
    </source>
</evidence>
<comment type="caution">
    <text evidence="2">The sequence shown here is derived from an EMBL/GenBank/DDBJ whole genome shotgun (WGS) entry which is preliminary data.</text>
</comment>
<evidence type="ECO:0000259" key="1">
    <source>
        <dbReference type="Pfam" id="PF09643"/>
    </source>
</evidence>
<feature type="domain" description="YopX protein" evidence="1">
    <location>
        <begin position="4"/>
        <end position="157"/>
    </location>
</feature>
<dbReference type="EMBL" id="ACIN03000013">
    <property type="protein sequence ID" value="ESK65309.1"/>
    <property type="molecule type" value="Genomic_DNA"/>
</dbReference>
<proteinExistence type="predicted"/>